<dbReference type="Proteomes" id="UP000184212">
    <property type="component" value="Unassembled WGS sequence"/>
</dbReference>
<proteinExistence type="predicted"/>
<keyword evidence="1" id="KW-0812">Transmembrane</keyword>
<keyword evidence="3" id="KW-1185">Reference proteome</keyword>
<dbReference type="AlphaFoldDB" id="A0A1M5TY41"/>
<dbReference type="RefSeq" id="WP_073139600.1">
    <property type="nucleotide sequence ID" value="NZ_FQWQ01000003.1"/>
</dbReference>
<organism evidence="2 3">
    <name type="scientific">Chryseolinea serpens</name>
    <dbReference type="NCBI Taxonomy" id="947013"/>
    <lineage>
        <taxon>Bacteria</taxon>
        <taxon>Pseudomonadati</taxon>
        <taxon>Bacteroidota</taxon>
        <taxon>Cytophagia</taxon>
        <taxon>Cytophagales</taxon>
        <taxon>Fulvivirgaceae</taxon>
        <taxon>Chryseolinea</taxon>
    </lineage>
</organism>
<name>A0A1M5TY41_9BACT</name>
<evidence type="ECO:0000256" key="1">
    <source>
        <dbReference type="SAM" id="Phobius"/>
    </source>
</evidence>
<reference evidence="2 3" key="1">
    <citation type="submission" date="2016-11" db="EMBL/GenBank/DDBJ databases">
        <authorList>
            <person name="Jaros S."/>
            <person name="Januszkiewicz K."/>
            <person name="Wedrychowicz H."/>
        </authorList>
    </citation>
    <scope>NUCLEOTIDE SEQUENCE [LARGE SCALE GENOMIC DNA]</scope>
    <source>
        <strain evidence="2 3">DSM 24574</strain>
    </source>
</reference>
<keyword evidence="1" id="KW-1133">Transmembrane helix</keyword>
<dbReference type="STRING" id="947013.SAMN04488109_4351"/>
<sequence length="70" mass="7491">MKTLGIALLVLGLVMTVFTGFNIVTKKKVVDLGPVEINKEEKTPVYWSPITGGILLVAGVIVLVAGKRKI</sequence>
<dbReference type="OrthoDB" id="1375121at2"/>
<dbReference type="EMBL" id="FQWQ01000003">
    <property type="protein sequence ID" value="SHH55755.1"/>
    <property type="molecule type" value="Genomic_DNA"/>
</dbReference>
<evidence type="ECO:0000313" key="3">
    <source>
        <dbReference type="Proteomes" id="UP000184212"/>
    </source>
</evidence>
<accession>A0A1M5TY41</accession>
<keyword evidence="1" id="KW-0472">Membrane</keyword>
<protein>
    <submittedName>
        <fullName evidence="2">Uncharacterized protein</fullName>
    </submittedName>
</protein>
<gene>
    <name evidence="2" type="ORF">SAMN04488109_4351</name>
</gene>
<evidence type="ECO:0000313" key="2">
    <source>
        <dbReference type="EMBL" id="SHH55755.1"/>
    </source>
</evidence>
<feature type="transmembrane region" description="Helical" evidence="1">
    <location>
        <begin position="46"/>
        <end position="66"/>
    </location>
</feature>